<reference evidence="2" key="1">
    <citation type="journal article" date="2014" name="Science">
        <title>The coffee genome provides insight into the convergent evolution of caffeine biosynthesis.</title>
        <authorList>
            <person name="Denoeud F."/>
            <person name="Carretero-Paulet L."/>
            <person name="Dereeper A."/>
            <person name="Droc G."/>
            <person name="Guyot R."/>
            <person name="Pietrella M."/>
            <person name="Zheng C."/>
            <person name="Alberti A."/>
            <person name="Anthony F."/>
            <person name="Aprea G."/>
            <person name="Aury J.M."/>
            <person name="Bento P."/>
            <person name="Bernard M."/>
            <person name="Bocs S."/>
            <person name="Campa C."/>
            <person name="Cenci A."/>
            <person name="Combes M.C."/>
            <person name="Crouzillat D."/>
            <person name="Da Silva C."/>
            <person name="Daddiego L."/>
            <person name="De Bellis F."/>
            <person name="Dussert S."/>
            <person name="Garsmeur O."/>
            <person name="Gayraud T."/>
            <person name="Guignon V."/>
            <person name="Jahn K."/>
            <person name="Jamilloux V."/>
            <person name="Joet T."/>
            <person name="Labadie K."/>
            <person name="Lan T."/>
            <person name="Leclercq J."/>
            <person name="Lepelley M."/>
            <person name="Leroy T."/>
            <person name="Li L.T."/>
            <person name="Librado P."/>
            <person name="Lopez L."/>
            <person name="Munoz A."/>
            <person name="Noel B."/>
            <person name="Pallavicini A."/>
            <person name="Perrotta G."/>
            <person name="Poncet V."/>
            <person name="Pot D."/>
            <person name="Priyono X."/>
            <person name="Rigoreau M."/>
            <person name="Rouard M."/>
            <person name="Rozas J."/>
            <person name="Tranchant-Dubreuil C."/>
            <person name="VanBuren R."/>
            <person name="Zhang Q."/>
            <person name="Andrade A.C."/>
            <person name="Argout X."/>
            <person name="Bertrand B."/>
            <person name="de Kochko A."/>
            <person name="Graziosi G."/>
            <person name="Henry R.J."/>
            <person name="Jayarama X."/>
            <person name="Ming R."/>
            <person name="Nagai C."/>
            <person name="Rounsley S."/>
            <person name="Sankoff D."/>
            <person name="Giuliano G."/>
            <person name="Albert V.A."/>
            <person name="Wincker P."/>
            <person name="Lashermes P."/>
        </authorList>
    </citation>
    <scope>NUCLEOTIDE SEQUENCE [LARGE SCALE GENOMIC DNA]</scope>
    <source>
        <strain evidence="2">cv. DH200-94</strain>
    </source>
</reference>
<proteinExistence type="predicted"/>
<dbReference type="Gramene" id="CDP00685">
    <property type="protein sequence ID" value="CDP00685"/>
    <property type="gene ID" value="GSCOC_T00032717001"/>
</dbReference>
<keyword evidence="2" id="KW-1185">Reference proteome</keyword>
<dbReference type="EMBL" id="HG739089">
    <property type="protein sequence ID" value="CDP00685.1"/>
    <property type="molecule type" value="Genomic_DNA"/>
</dbReference>
<dbReference type="PhylomeDB" id="A0A068TWP5"/>
<sequence length="102" mass="11200">MPIIKGRSSSAAGLTLIEGKMANDEILSLLVEEVDELITILRKILNIKVLQAKLFIEKVGEVIRVLETEGPPTLPDQLVEDIAPLALPVGDFARRTYFTVVC</sequence>
<name>A0A068TWP5_COFCA</name>
<gene>
    <name evidence="1" type="ORF">GSCOC_T00032717001</name>
</gene>
<evidence type="ECO:0000313" key="2">
    <source>
        <dbReference type="Proteomes" id="UP000295252"/>
    </source>
</evidence>
<dbReference type="InParanoid" id="A0A068TWP5"/>
<dbReference type="AlphaFoldDB" id="A0A068TWP5"/>
<evidence type="ECO:0000313" key="1">
    <source>
        <dbReference type="EMBL" id="CDP00685.1"/>
    </source>
</evidence>
<protein>
    <submittedName>
        <fullName evidence="1">Uncharacterized protein</fullName>
    </submittedName>
</protein>
<accession>A0A068TWP5</accession>
<organism evidence="1 2">
    <name type="scientific">Coffea canephora</name>
    <name type="common">Robusta coffee</name>
    <dbReference type="NCBI Taxonomy" id="49390"/>
    <lineage>
        <taxon>Eukaryota</taxon>
        <taxon>Viridiplantae</taxon>
        <taxon>Streptophyta</taxon>
        <taxon>Embryophyta</taxon>
        <taxon>Tracheophyta</taxon>
        <taxon>Spermatophyta</taxon>
        <taxon>Magnoliopsida</taxon>
        <taxon>eudicotyledons</taxon>
        <taxon>Gunneridae</taxon>
        <taxon>Pentapetalae</taxon>
        <taxon>asterids</taxon>
        <taxon>lamiids</taxon>
        <taxon>Gentianales</taxon>
        <taxon>Rubiaceae</taxon>
        <taxon>Ixoroideae</taxon>
        <taxon>Gardenieae complex</taxon>
        <taxon>Bertiereae - Coffeeae clade</taxon>
        <taxon>Coffeeae</taxon>
        <taxon>Coffea</taxon>
    </lineage>
</organism>
<dbReference type="Proteomes" id="UP000295252">
    <property type="component" value="Chromosome III"/>
</dbReference>